<dbReference type="InterPro" id="IPR000192">
    <property type="entry name" value="Aminotrans_V_dom"/>
</dbReference>
<keyword evidence="3" id="KW-0479">Metal-binding</keyword>
<keyword evidence="4" id="KW-0663">Pyridoxal phosphate</keyword>
<dbReference type="Gene3D" id="3.40.640.10">
    <property type="entry name" value="Type I PLP-dependent aspartate aminotransferase-like (Major domain)"/>
    <property type="match status" value="1"/>
</dbReference>
<dbReference type="InterPro" id="IPR020578">
    <property type="entry name" value="Aminotrans_V_PyrdxlP_BS"/>
</dbReference>
<dbReference type="PIRSF" id="PIRSF005572">
    <property type="entry name" value="NifS"/>
    <property type="match status" value="1"/>
</dbReference>
<dbReference type="Proteomes" id="UP001629536">
    <property type="component" value="Unassembled WGS sequence"/>
</dbReference>
<name>A0ABW9F8K2_9FIRM</name>
<comment type="similarity">
    <text evidence="2">Belongs to the class-V pyridoxal-phosphate-dependent aminotransferase family. NifS/IscS subfamily.</text>
</comment>
<protein>
    <submittedName>
        <fullName evidence="9">Cysteine desulfurase family protein</fullName>
    </submittedName>
</protein>
<dbReference type="PANTHER" id="PTHR11601:SF50">
    <property type="entry name" value="CYSTEINE DESULFURASE ISCS 2-RELATED"/>
    <property type="match status" value="1"/>
</dbReference>
<comment type="cofactor">
    <cofactor evidence="1 7">
        <name>pyridoxal 5'-phosphate</name>
        <dbReference type="ChEBI" id="CHEBI:597326"/>
    </cofactor>
</comment>
<evidence type="ECO:0000313" key="10">
    <source>
        <dbReference type="Proteomes" id="UP001629536"/>
    </source>
</evidence>
<evidence type="ECO:0000259" key="8">
    <source>
        <dbReference type="Pfam" id="PF00266"/>
    </source>
</evidence>
<evidence type="ECO:0000256" key="2">
    <source>
        <dbReference type="ARBA" id="ARBA00006490"/>
    </source>
</evidence>
<evidence type="ECO:0000313" key="9">
    <source>
        <dbReference type="EMBL" id="MFM1525463.1"/>
    </source>
</evidence>
<sequence>MIYFDNASTTKMDEIVKNVVDEAYEKYWANPSSLHSLGFNVEKEIKNSRESIAKKLNINSKNLFFVPSGTIANNSVINSVKMKDKNIVISSIEHACIFNSAKNSGMEVRIVQTDEFGFVNEDDLISKIDENTLLVSIIHVNNELGTINDINKLAEISKNENPKVLFHSDGVQAFNKIDVDLRNIDFYTISSHKINGPKGIAALYIKNVKTFNSLYFGGGQEADLFSGTENVQGIIGFAKAAQLDNNFVEISNINKYLRKEISGMSGVVINSPVENASPYILNVCFEKIGAEILLHYLEMDDIYISTGSACSKDKGSRVLESINVDKKYKEGCIRISLSKNSTMDEAVEFVKKINEKVEIIRGILG</sequence>
<keyword evidence="6" id="KW-0411">Iron-sulfur</keyword>
<keyword evidence="10" id="KW-1185">Reference proteome</keyword>
<keyword evidence="5" id="KW-0408">Iron</keyword>
<evidence type="ECO:0000256" key="6">
    <source>
        <dbReference type="ARBA" id="ARBA00023014"/>
    </source>
</evidence>
<dbReference type="Pfam" id="PF00266">
    <property type="entry name" value="Aminotran_5"/>
    <property type="match status" value="1"/>
</dbReference>
<evidence type="ECO:0000256" key="1">
    <source>
        <dbReference type="ARBA" id="ARBA00001933"/>
    </source>
</evidence>
<dbReference type="InterPro" id="IPR015422">
    <property type="entry name" value="PyrdxlP-dep_Trfase_small"/>
</dbReference>
<dbReference type="RefSeq" id="WP_408126868.1">
    <property type="nucleotide sequence ID" value="NZ_JBFNFH010000019.1"/>
</dbReference>
<feature type="domain" description="Aminotransferase class V" evidence="8">
    <location>
        <begin position="2"/>
        <end position="345"/>
    </location>
</feature>
<evidence type="ECO:0000256" key="4">
    <source>
        <dbReference type="ARBA" id="ARBA00022898"/>
    </source>
</evidence>
<dbReference type="PANTHER" id="PTHR11601">
    <property type="entry name" value="CYSTEINE DESULFURYLASE FAMILY MEMBER"/>
    <property type="match status" value="1"/>
</dbReference>
<dbReference type="InterPro" id="IPR015421">
    <property type="entry name" value="PyrdxlP-dep_Trfase_major"/>
</dbReference>
<organism evidence="9 10">
    <name type="scientific">Helcococcus bovis</name>
    <dbReference type="NCBI Taxonomy" id="3153252"/>
    <lineage>
        <taxon>Bacteria</taxon>
        <taxon>Bacillati</taxon>
        <taxon>Bacillota</taxon>
        <taxon>Tissierellia</taxon>
        <taxon>Tissierellales</taxon>
        <taxon>Peptoniphilaceae</taxon>
        <taxon>Helcococcus</taxon>
    </lineage>
</organism>
<dbReference type="Gene3D" id="1.10.260.50">
    <property type="match status" value="1"/>
</dbReference>
<comment type="caution">
    <text evidence="9">The sequence shown here is derived from an EMBL/GenBank/DDBJ whole genome shotgun (WGS) entry which is preliminary data.</text>
</comment>
<dbReference type="Gene3D" id="3.90.1150.10">
    <property type="entry name" value="Aspartate Aminotransferase, domain 1"/>
    <property type="match status" value="1"/>
</dbReference>
<accession>A0ABW9F8K2</accession>
<gene>
    <name evidence="9" type="ORF">ABGF40_07305</name>
</gene>
<dbReference type="PROSITE" id="PS00595">
    <property type="entry name" value="AA_TRANSFER_CLASS_5"/>
    <property type="match status" value="1"/>
</dbReference>
<evidence type="ECO:0000256" key="3">
    <source>
        <dbReference type="ARBA" id="ARBA00022723"/>
    </source>
</evidence>
<dbReference type="InterPro" id="IPR016454">
    <property type="entry name" value="Cysteine_dSase"/>
</dbReference>
<evidence type="ECO:0000256" key="7">
    <source>
        <dbReference type="RuleBase" id="RU004504"/>
    </source>
</evidence>
<proteinExistence type="inferred from homology"/>
<dbReference type="InterPro" id="IPR015424">
    <property type="entry name" value="PyrdxlP-dep_Trfase"/>
</dbReference>
<dbReference type="SUPFAM" id="SSF53383">
    <property type="entry name" value="PLP-dependent transferases"/>
    <property type="match status" value="1"/>
</dbReference>
<dbReference type="EMBL" id="JBFNFH010000019">
    <property type="protein sequence ID" value="MFM1525463.1"/>
    <property type="molecule type" value="Genomic_DNA"/>
</dbReference>
<reference evidence="9 10" key="1">
    <citation type="journal article" date="2024" name="Front. Microbiol.">
        <title>Pangenomic and biochemical analyses of Helcococcus ovis reveal widespread tetracycline resistance and a novel bacterial species, Helcococcus bovis.</title>
        <authorList>
            <person name="Cunha F."/>
            <person name="Zhai Y."/>
            <person name="Casaro S."/>
            <person name="Jones K.L."/>
            <person name="Hernandez M."/>
            <person name="Bisinotto R.S."/>
            <person name="Kariyawasam S."/>
            <person name="Brown M.B."/>
            <person name="Phillips A."/>
            <person name="Jeong K.C."/>
            <person name="Galvao K.N."/>
        </authorList>
    </citation>
    <scope>NUCLEOTIDE SEQUENCE [LARGE SCALE GENOMIC DNA]</scope>
    <source>
        <strain evidence="9 10">KG197</strain>
    </source>
</reference>
<evidence type="ECO:0000256" key="5">
    <source>
        <dbReference type="ARBA" id="ARBA00023004"/>
    </source>
</evidence>